<dbReference type="Proteomes" id="UP000018951">
    <property type="component" value="Unassembled WGS sequence"/>
</dbReference>
<name>W2V0E7_9RICK</name>
<evidence type="ECO:0000313" key="2">
    <source>
        <dbReference type="EMBL" id="ETO91694.1"/>
    </source>
</evidence>
<sequence length="263" mass="30163">MSFLLDSLPARALVDYHSYISKASAWKIIQEKDFVMTLNGGQASLMNFLFLKRNIKQSRFSYIFSLLKKGESITIPIATEKITSIEQFLKNHDKVEAGYTPMPLELDLQSTDLYAFNMDIDAITFHTVNSIETVRILDSLTSTIFLHGSGINSRAIRVLQKGEDKFLKYFLVTERDSNRFIGMCAFLIHNDMSCFYCDGILPAYRNKGFGYLIVLKRLYMLKELGIKKVVVQAVGATSQHIYKKLNFLQKGSIRLYIYDSKRI</sequence>
<accession>W2V0E7</accession>
<dbReference type="Pfam" id="PF00583">
    <property type="entry name" value="Acetyltransf_1"/>
    <property type="match status" value="1"/>
</dbReference>
<feature type="domain" description="N-acetyltransferase" evidence="1">
    <location>
        <begin position="123"/>
        <end position="263"/>
    </location>
</feature>
<dbReference type="STRING" id="1401685.P857_865"/>
<comment type="caution">
    <text evidence="2">The sequence shown here is derived from an EMBL/GenBank/DDBJ whole genome shotgun (WGS) entry which is preliminary data.</text>
</comment>
<organism evidence="2 3">
    <name type="scientific">Candidatus Xenolissoclinum pacificiensis L6</name>
    <dbReference type="NCBI Taxonomy" id="1401685"/>
    <lineage>
        <taxon>Bacteria</taxon>
        <taxon>Pseudomonadati</taxon>
        <taxon>Pseudomonadota</taxon>
        <taxon>Alphaproteobacteria</taxon>
        <taxon>Rickettsiales</taxon>
        <taxon>Anaplasmataceae</taxon>
        <taxon>Candidatus Xenolissoclinum</taxon>
    </lineage>
</organism>
<evidence type="ECO:0000259" key="1">
    <source>
        <dbReference type="PROSITE" id="PS51186"/>
    </source>
</evidence>
<reference evidence="2 3" key="1">
    <citation type="journal article" date="2013" name="PLoS ONE">
        <title>Bacterial endosymbiosis in a chordate host: long-term co-evolution and conservation of secondary metabolism.</title>
        <authorList>
            <person name="Kwan J.C."/>
            <person name="Schmidt E.W."/>
        </authorList>
    </citation>
    <scope>NUCLEOTIDE SEQUENCE [LARGE SCALE GENOMIC DNA]</scope>
    <source>
        <strain evidence="3">L6</strain>
    </source>
</reference>
<dbReference type="PROSITE" id="PS51186">
    <property type="entry name" value="GNAT"/>
    <property type="match status" value="1"/>
</dbReference>
<dbReference type="SUPFAM" id="SSF55729">
    <property type="entry name" value="Acyl-CoA N-acyltransferases (Nat)"/>
    <property type="match status" value="1"/>
</dbReference>
<dbReference type="Gene3D" id="3.40.630.30">
    <property type="match status" value="1"/>
</dbReference>
<dbReference type="InterPro" id="IPR016181">
    <property type="entry name" value="Acyl_CoA_acyltransferase"/>
</dbReference>
<dbReference type="InterPro" id="IPR000182">
    <property type="entry name" value="GNAT_dom"/>
</dbReference>
<protein>
    <submittedName>
        <fullName evidence="2">Acetyltransferase family protein</fullName>
    </submittedName>
</protein>
<dbReference type="AlphaFoldDB" id="W2V0E7"/>
<dbReference type="EMBL" id="AXCJ01000001">
    <property type="protein sequence ID" value="ETO91694.1"/>
    <property type="molecule type" value="Genomic_DNA"/>
</dbReference>
<evidence type="ECO:0000313" key="3">
    <source>
        <dbReference type="Proteomes" id="UP000018951"/>
    </source>
</evidence>
<gene>
    <name evidence="2" type="ORF">P857_865</name>
</gene>
<dbReference type="GO" id="GO:0016747">
    <property type="term" value="F:acyltransferase activity, transferring groups other than amino-acyl groups"/>
    <property type="evidence" value="ECO:0007669"/>
    <property type="project" value="InterPro"/>
</dbReference>
<proteinExistence type="predicted"/>
<keyword evidence="3" id="KW-1185">Reference proteome</keyword>